<reference evidence="2 3" key="1">
    <citation type="journal article" date="2018" name="Nat. Genet.">
        <title>The Rosa genome provides new insights in the design of modern roses.</title>
        <authorList>
            <person name="Bendahmane M."/>
        </authorList>
    </citation>
    <scope>NUCLEOTIDE SEQUENCE [LARGE SCALE GENOMIC DNA]</scope>
    <source>
        <strain evidence="3">cv. Old Blush</strain>
    </source>
</reference>
<evidence type="ECO:0000313" key="3">
    <source>
        <dbReference type="Proteomes" id="UP000238479"/>
    </source>
</evidence>
<dbReference type="Proteomes" id="UP000238479">
    <property type="component" value="Chromosome 6"/>
</dbReference>
<name>A0A2P6PQ36_ROSCH</name>
<keyword evidence="3" id="KW-1185">Reference proteome</keyword>
<dbReference type="AlphaFoldDB" id="A0A2P6PQ36"/>
<keyword evidence="1" id="KW-0812">Transmembrane</keyword>
<comment type="caution">
    <text evidence="2">The sequence shown here is derived from an EMBL/GenBank/DDBJ whole genome shotgun (WGS) entry which is preliminary data.</text>
</comment>
<accession>A0A2P6PQ36</accession>
<protein>
    <submittedName>
        <fullName evidence="2">Uncharacterized protein</fullName>
    </submittedName>
</protein>
<sequence length="93" mass="10734">MGPSLGWALRASRFLGLHSSRPFRSSKQYEGPTAFLLFLSPFFSSLHFLFFIAPIQNPDEDKFWCWDLCPIDLKMQLGDGSSYVFCETRLLHL</sequence>
<dbReference type="Gramene" id="PRQ24016">
    <property type="protein sequence ID" value="PRQ24016"/>
    <property type="gene ID" value="RchiOBHm_Chr6g0267751"/>
</dbReference>
<feature type="transmembrane region" description="Helical" evidence="1">
    <location>
        <begin position="34"/>
        <end position="53"/>
    </location>
</feature>
<evidence type="ECO:0000256" key="1">
    <source>
        <dbReference type="SAM" id="Phobius"/>
    </source>
</evidence>
<dbReference type="EMBL" id="PDCK01000044">
    <property type="protein sequence ID" value="PRQ24016.1"/>
    <property type="molecule type" value="Genomic_DNA"/>
</dbReference>
<evidence type="ECO:0000313" key="2">
    <source>
        <dbReference type="EMBL" id="PRQ24016.1"/>
    </source>
</evidence>
<gene>
    <name evidence="2" type="ORF">RchiOBHm_Chr6g0267751</name>
</gene>
<keyword evidence="1" id="KW-0472">Membrane</keyword>
<organism evidence="2 3">
    <name type="scientific">Rosa chinensis</name>
    <name type="common">China rose</name>
    <dbReference type="NCBI Taxonomy" id="74649"/>
    <lineage>
        <taxon>Eukaryota</taxon>
        <taxon>Viridiplantae</taxon>
        <taxon>Streptophyta</taxon>
        <taxon>Embryophyta</taxon>
        <taxon>Tracheophyta</taxon>
        <taxon>Spermatophyta</taxon>
        <taxon>Magnoliopsida</taxon>
        <taxon>eudicotyledons</taxon>
        <taxon>Gunneridae</taxon>
        <taxon>Pentapetalae</taxon>
        <taxon>rosids</taxon>
        <taxon>fabids</taxon>
        <taxon>Rosales</taxon>
        <taxon>Rosaceae</taxon>
        <taxon>Rosoideae</taxon>
        <taxon>Rosoideae incertae sedis</taxon>
        <taxon>Rosa</taxon>
    </lineage>
</organism>
<proteinExistence type="predicted"/>
<keyword evidence="1" id="KW-1133">Transmembrane helix</keyword>